<dbReference type="EMBL" id="DS113382">
    <property type="protein sequence ID" value="EAY08237.1"/>
    <property type="molecule type" value="Genomic_DNA"/>
</dbReference>
<keyword evidence="2" id="KW-0378">Hydrolase</keyword>
<dbReference type="Pfam" id="PF13855">
    <property type="entry name" value="LRR_8"/>
    <property type="match status" value="1"/>
</dbReference>
<dbReference type="Gene3D" id="3.60.10.10">
    <property type="entry name" value="Endonuclease/exonuclease/phosphatase"/>
    <property type="match status" value="1"/>
</dbReference>
<dbReference type="InterPro" id="IPR032675">
    <property type="entry name" value="LRR_dom_sf"/>
</dbReference>
<sequence length="481" mass="55060">MTLDIQHSQEQPDPISMAGSDAKVIDAHNYRFRYTLDKIFEKFTQLETLNLSYCGITKLPISLFALNSLKQLDISHNVIEQIPFELGSMQNLQELDVSNNPFAVTLSKECELDSGHLIPFLRKLVQKNPKPQARTFAPIKNPPKKNGFMLLSYNILAPYCVRPDRFPFSPPKYLNADQRIALIEEQIIEFPVSIVCLQEVEGSVYKEKLEPFMHERGFHCTYCQKGRAEKLNEAFREMVHGQATFVRNSHLTVIKTECIQYRNMQQAQLLPSFAELKKHDETAIISIVQHKSAPNLFIAIVNIHLYWEQTGNDDVRTSQLYLALEAAKNIVKQHSSNYDIIIAGDFNSESQTTPHRWLVQNGFFDVYDSFGLSPRFTIYGASFHKTIDFIYSTVNKIRPISILQSYNEEEILQRYVAFPHDYFPSDHLPIVACFAMPKKNHTTSELFNTIQIDKPEKTPCTIAIGSGKSAKIVITKEKSTD</sequence>
<dbReference type="STRING" id="5722.A2EGF4"/>
<dbReference type="eggNOG" id="KOG0620">
    <property type="taxonomic scope" value="Eukaryota"/>
</dbReference>
<reference evidence="2" key="1">
    <citation type="submission" date="2006-10" db="EMBL/GenBank/DDBJ databases">
        <authorList>
            <person name="Amadeo P."/>
            <person name="Zhao Q."/>
            <person name="Wortman J."/>
            <person name="Fraser-Liggett C."/>
            <person name="Carlton J."/>
        </authorList>
    </citation>
    <scope>NUCLEOTIDE SEQUENCE</scope>
    <source>
        <strain evidence="2">G3</strain>
    </source>
</reference>
<keyword evidence="3" id="KW-1185">Reference proteome</keyword>
<dbReference type="InterPro" id="IPR036691">
    <property type="entry name" value="Endo/exonu/phosph_ase_sf"/>
</dbReference>
<dbReference type="GO" id="GO:0000175">
    <property type="term" value="F:3'-5'-RNA exonuclease activity"/>
    <property type="evidence" value="ECO:0000318"/>
    <property type="project" value="GO_Central"/>
</dbReference>
<dbReference type="VEuPathDB" id="TrichDB:TVAGG3_0675740"/>
<dbReference type="SUPFAM" id="SSF52058">
    <property type="entry name" value="L domain-like"/>
    <property type="match status" value="1"/>
</dbReference>
<dbReference type="Proteomes" id="UP000001542">
    <property type="component" value="Unassembled WGS sequence"/>
</dbReference>
<dbReference type="PANTHER" id="PTHR12121">
    <property type="entry name" value="CARBON CATABOLITE REPRESSOR PROTEIN 4"/>
    <property type="match status" value="1"/>
</dbReference>
<dbReference type="SMR" id="A2EGF4"/>
<gene>
    <name evidence="2" type="ORF">TVAG_404050</name>
</gene>
<dbReference type="InterPro" id="IPR001611">
    <property type="entry name" value="Leu-rich_rpt"/>
</dbReference>
<dbReference type="VEuPathDB" id="TrichDB:TVAG_404050"/>
<dbReference type="OrthoDB" id="428734at2759"/>
<dbReference type="PANTHER" id="PTHR12121:SF100">
    <property type="entry name" value="POLY(A)-SPECIFIC RIBONUCLEASE"/>
    <property type="match status" value="1"/>
</dbReference>
<evidence type="ECO:0000259" key="1">
    <source>
        <dbReference type="Pfam" id="PF03372"/>
    </source>
</evidence>
<dbReference type="InterPro" id="IPR005135">
    <property type="entry name" value="Endo/exonuclease/phosphatase"/>
</dbReference>
<dbReference type="GO" id="GO:0004519">
    <property type="term" value="F:endonuclease activity"/>
    <property type="evidence" value="ECO:0007669"/>
    <property type="project" value="UniProtKB-KW"/>
</dbReference>
<dbReference type="AlphaFoldDB" id="A2EGF4"/>
<reference evidence="2" key="2">
    <citation type="journal article" date="2007" name="Science">
        <title>Draft genome sequence of the sexually transmitted pathogen Trichomonas vaginalis.</title>
        <authorList>
            <person name="Carlton J.M."/>
            <person name="Hirt R.P."/>
            <person name="Silva J.C."/>
            <person name="Delcher A.L."/>
            <person name="Schatz M."/>
            <person name="Zhao Q."/>
            <person name="Wortman J.R."/>
            <person name="Bidwell S.L."/>
            <person name="Alsmark U.C.M."/>
            <person name="Besteiro S."/>
            <person name="Sicheritz-Ponten T."/>
            <person name="Noel C.J."/>
            <person name="Dacks J.B."/>
            <person name="Foster P.G."/>
            <person name="Simillion C."/>
            <person name="Van de Peer Y."/>
            <person name="Miranda-Saavedra D."/>
            <person name="Barton G.J."/>
            <person name="Westrop G.D."/>
            <person name="Mueller S."/>
            <person name="Dessi D."/>
            <person name="Fiori P.L."/>
            <person name="Ren Q."/>
            <person name="Paulsen I."/>
            <person name="Zhang H."/>
            <person name="Bastida-Corcuera F.D."/>
            <person name="Simoes-Barbosa A."/>
            <person name="Brown M.T."/>
            <person name="Hayes R.D."/>
            <person name="Mukherjee M."/>
            <person name="Okumura C.Y."/>
            <person name="Schneider R."/>
            <person name="Smith A.J."/>
            <person name="Vanacova S."/>
            <person name="Villalvazo M."/>
            <person name="Haas B.J."/>
            <person name="Pertea M."/>
            <person name="Feldblyum T.V."/>
            <person name="Utterback T.R."/>
            <person name="Shu C.L."/>
            <person name="Osoegawa K."/>
            <person name="de Jong P.J."/>
            <person name="Hrdy I."/>
            <person name="Horvathova L."/>
            <person name="Zubacova Z."/>
            <person name="Dolezal P."/>
            <person name="Malik S.B."/>
            <person name="Logsdon J.M. Jr."/>
            <person name="Henze K."/>
            <person name="Gupta A."/>
            <person name="Wang C.C."/>
            <person name="Dunne R.L."/>
            <person name="Upcroft J.A."/>
            <person name="Upcroft P."/>
            <person name="White O."/>
            <person name="Salzberg S.L."/>
            <person name="Tang P."/>
            <person name="Chiu C.-H."/>
            <person name="Lee Y.-S."/>
            <person name="Embley T.M."/>
            <person name="Coombs G.H."/>
            <person name="Mottram J.C."/>
            <person name="Tachezy J."/>
            <person name="Fraser-Liggett C.M."/>
            <person name="Johnson P.J."/>
        </authorList>
    </citation>
    <scope>NUCLEOTIDE SEQUENCE [LARGE SCALE GENOMIC DNA]</scope>
    <source>
        <strain evidence="2">G3</strain>
    </source>
</reference>
<dbReference type="Gene3D" id="3.80.10.10">
    <property type="entry name" value="Ribonuclease Inhibitor"/>
    <property type="match status" value="1"/>
</dbReference>
<evidence type="ECO:0000313" key="2">
    <source>
        <dbReference type="EMBL" id="EAY08237.1"/>
    </source>
</evidence>
<dbReference type="PROSITE" id="PS51450">
    <property type="entry name" value="LRR"/>
    <property type="match status" value="1"/>
</dbReference>
<feature type="domain" description="Endonuclease/exonuclease/phosphatase" evidence="1">
    <location>
        <begin position="151"/>
        <end position="427"/>
    </location>
</feature>
<dbReference type="OMA" id="EHRMVAP"/>
<evidence type="ECO:0000313" key="3">
    <source>
        <dbReference type="Proteomes" id="UP000001542"/>
    </source>
</evidence>
<dbReference type="InParanoid" id="A2EGF4"/>
<dbReference type="FunCoup" id="A2EGF4">
    <property type="interactions" value="515"/>
</dbReference>
<dbReference type="Pfam" id="PF03372">
    <property type="entry name" value="Exo_endo_phos"/>
    <property type="match status" value="1"/>
</dbReference>
<dbReference type="InterPro" id="IPR050410">
    <property type="entry name" value="CCR4/nocturin_mRNA_transcr"/>
</dbReference>
<proteinExistence type="predicted"/>
<accession>A2EGF4</accession>
<name>A2EGF4_TRIV3</name>
<dbReference type="SUPFAM" id="SSF56219">
    <property type="entry name" value="DNase I-like"/>
    <property type="match status" value="1"/>
</dbReference>
<dbReference type="FunFam" id="3.60.10.10:FF:000204">
    <property type="entry name" value="Endonuclease/Exonuclease/phosphatase family protein"/>
    <property type="match status" value="1"/>
</dbReference>
<keyword evidence="2" id="KW-0540">Nuclease</keyword>
<dbReference type="KEGG" id="tva:4766146"/>
<keyword evidence="2" id="KW-0255">Endonuclease</keyword>
<protein>
    <submittedName>
        <fullName evidence="2">Endonuclease/Exonuclease/phosphatase family protein</fullName>
    </submittedName>
</protein>
<organism evidence="2 3">
    <name type="scientific">Trichomonas vaginalis (strain ATCC PRA-98 / G3)</name>
    <dbReference type="NCBI Taxonomy" id="412133"/>
    <lineage>
        <taxon>Eukaryota</taxon>
        <taxon>Metamonada</taxon>
        <taxon>Parabasalia</taxon>
        <taxon>Trichomonadida</taxon>
        <taxon>Trichomonadidae</taxon>
        <taxon>Trichomonas</taxon>
    </lineage>
</organism>
<dbReference type="RefSeq" id="XP_001320460.1">
    <property type="nucleotide sequence ID" value="XM_001320425.1"/>
</dbReference>